<feature type="domain" description="Glyoxalase-like" evidence="1">
    <location>
        <begin position="9"/>
        <end position="199"/>
    </location>
</feature>
<accession>A0A7H0GHA6</accession>
<evidence type="ECO:0000259" key="1">
    <source>
        <dbReference type="Pfam" id="PF13468"/>
    </source>
</evidence>
<organism evidence="2 3">
    <name type="scientific">Diaphorobacter aerolatus</name>
    <dbReference type="NCBI Taxonomy" id="1288495"/>
    <lineage>
        <taxon>Bacteria</taxon>
        <taxon>Pseudomonadati</taxon>
        <taxon>Pseudomonadota</taxon>
        <taxon>Betaproteobacteria</taxon>
        <taxon>Burkholderiales</taxon>
        <taxon>Comamonadaceae</taxon>
        <taxon>Diaphorobacter</taxon>
    </lineage>
</organism>
<gene>
    <name evidence="2" type="ORF">H9K75_15835</name>
</gene>
<sequence length="237" mass="25553">MNAANASRLDHLVVLADTLNEGVRWCEKTLGVIPDAGGEHPLMGTHNRLINVACAAFPRAYLEIIALDAKAVPTRSAGQQRWFDMDDPVLLAQVAQHGPQLIHWVAAVPDLARAHAAWRTQLGVDRGTLIHASRPTATGLLEWQITVRDDGQRLMSGCLPTLIQWGDVHPCDSLPPSGVRLDALQLEHPDAQLLRDALDAAGLPRAHITIEHASTPAIRATLSTPRGLVTLTTSHAA</sequence>
<dbReference type="KEGG" id="daer:H9K75_15835"/>
<dbReference type="InterPro" id="IPR029068">
    <property type="entry name" value="Glyas_Bleomycin-R_OHBP_Dase"/>
</dbReference>
<name>A0A7H0GHA6_9BURK</name>
<evidence type="ECO:0000313" key="3">
    <source>
        <dbReference type="Proteomes" id="UP000516028"/>
    </source>
</evidence>
<dbReference type="Gene3D" id="3.10.180.10">
    <property type="entry name" value="2,3-Dihydroxybiphenyl 1,2-Dioxygenase, domain 1"/>
    <property type="match status" value="1"/>
</dbReference>
<dbReference type="SUPFAM" id="SSF54593">
    <property type="entry name" value="Glyoxalase/Bleomycin resistance protein/Dihydroxybiphenyl dioxygenase"/>
    <property type="match status" value="1"/>
</dbReference>
<reference evidence="2 3" key="1">
    <citation type="submission" date="2020-08" db="EMBL/GenBank/DDBJ databases">
        <title>Genome sequence of Diaphorobacter aerolatus KACC 16536T.</title>
        <authorList>
            <person name="Hyun D.-W."/>
            <person name="Bae J.-W."/>
        </authorList>
    </citation>
    <scope>NUCLEOTIDE SEQUENCE [LARGE SCALE GENOMIC DNA]</scope>
    <source>
        <strain evidence="2 3">KACC 16536</strain>
    </source>
</reference>
<dbReference type="AlphaFoldDB" id="A0A7H0GHA6"/>
<dbReference type="EMBL" id="CP060783">
    <property type="protein sequence ID" value="QNP47672.1"/>
    <property type="molecule type" value="Genomic_DNA"/>
</dbReference>
<keyword evidence="3" id="KW-1185">Reference proteome</keyword>
<dbReference type="Proteomes" id="UP000516028">
    <property type="component" value="Chromosome"/>
</dbReference>
<dbReference type="Pfam" id="PF13468">
    <property type="entry name" value="Glyoxalase_3"/>
    <property type="match status" value="1"/>
</dbReference>
<protein>
    <submittedName>
        <fullName evidence="2">VOC family protein</fullName>
    </submittedName>
</protein>
<proteinExistence type="predicted"/>
<dbReference type="RefSeq" id="WP_187723352.1">
    <property type="nucleotide sequence ID" value="NZ_CP060783.1"/>
</dbReference>
<evidence type="ECO:0000313" key="2">
    <source>
        <dbReference type="EMBL" id="QNP47672.1"/>
    </source>
</evidence>
<dbReference type="InterPro" id="IPR025870">
    <property type="entry name" value="Glyoxalase-like_dom"/>
</dbReference>